<feature type="region of interest" description="Disordered" evidence="1">
    <location>
        <begin position="184"/>
        <end position="225"/>
    </location>
</feature>
<evidence type="ECO:0000313" key="3">
    <source>
        <dbReference type="EMBL" id="ELQ38822.1"/>
    </source>
</evidence>
<proteinExistence type="predicted"/>
<evidence type="ECO:0000256" key="1">
    <source>
        <dbReference type="SAM" id="MobiDB-lite"/>
    </source>
</evidence>
<reference evidence="3" key="1">
    <citation type="journal article" date="2012" name="PLoS Genet.">
        <title>Comparative analysis of the genomes of two field isolates of the rice blast fungus Magnaporthe oryzae.</title>
        <authorList>
            <person name="Xue M."/>
            <person name="Yang J."/>
            <person name="Li Z."/>
            <person name="Hu S."/>
            <person name="Yao N."/>
            <person name="Dean R.A."/>
            <person name="Zhao W."/>
            <person name="Shen M."/>
            <person name="Zhang H."/>
            <person name="Li C."/>
            <person name="Liu L."/>
            <person name="Cao L."/>
            <person name="Xu X."/>
            <person name="Xing Y."/>
            <person name="Hsiang T."/>
            <person name="Zhang Z."/>
            <person name="Xu J.R."/>
            <person name="Peng Y.L."/>
        </authorList>
    </citation>
    <scope>NUCLEOTIDE SEQUENCE</scope>
    <source>
        <strain evidence="3">Y34</strain>
    </source>
</reference>
<feature type="compositionally biased region" description="Low complexity" evidence="1">
    <location>
        <begin position="203"/>
        <end position="212"/>
    </location>
</feature>
<gene>
    <name evidence="3" type="ORF">OOU_Y34scaffold00526g20</name>
</gene>
<keyword evidence="2" id="KW-0732">Signal</keyword>
<evidence type="ECO:0000256" key="2">
    <source>
        <dbReference type="SAM" id="SignalP"/>
    </source>
</evidence>
<name>A0AA97PL97_PYRO3</name>
<organism evidence="3">
    <name type="scientific">Pyricularia oryzae (strain Y34)</name>
    <name type="common">Rice blast fungus</name>
    <name type="synonym">Magnaporthe oryzae</name>
    <dbReference type="NCBI Taxonomy" id="1143189"/>
    <lineage>
        <taxon>Eukaryota</taxon>
        <taxon>Fungi</taxon>
        <taxon>Dikarya</taxon>
        <taxon>Ascomycota</taxon>
        <taxon>Pezizomycotina</taxon>
        <taxon>Sordariomycetes</taxon>
        <taxon>Sordariomycetidae</taxon>
        <taxon>Magnaporthales</taxon>
        <taxon>Pyriculariaceae</taxon>
        <taxon>Pyricularia</taxon>
    </lineage>
</organism>
<sequence>MKAAVILTLFTLASAAPGRGNKGKQAVSTSGRAKSELEPQDWENCMKECKIEKHESIVGPSLYTVCKSICQQKLGLKNTDFLNKTHQTKFAQLRGLRNTSIQEGRVVVGQSFVGDTGVPRQLTLAAHGTEKYHPPREGERPIMLRTGPPLPPMCGCAAPDGFPGICNPGGRAFCLFGPYERASPPPPPEFLRGRDEKRSSPVSGGRRSLWSRPRLRPLPRAHFGR</sequence>
<accession>A0AA97PL97</accession>
<dbReference type="EMBL" id="JH792886">
    <property type="protein sequence ID" value="ELQ38822.1"/>
    <property type="molecule type" value="Genomic_DNA"/>
</dbReference>
<dbReference type="AlphaFoldDB" id="A0AA97PL97"/>
<feature type="signal peptide" evidence="2">
    <location>
        <begin position="1"/>
        <end position="15"/>
    </location>
</feature>
<protein>
    <submittedName>
        <fullName evidence="3">Uncharacterized protein</fullName>
    </submittedName>
</protein>
<dbReference type="Proteomes" id="UP000011086">
    <property type="component" value="Unassembled WGS sequence"/>
</dbReference>
<feature type="chain" id="PRO_5041693530" evidence="2">
    <location>
        <begin position="16"/>
        <end position="225"/>
    </location>
</feature>
<feature type="compositionally biased region" description="Basic residues" evidence="1">
    <location>
        <begin position="213"/>
        <end position="225"/>
    </location>
</feature>